<dbReference type="RefSeq" id="WP_080023352.1">
    <property type="nucleotide sequence ID" value="NZ_LTAY01000054.1"/>
</dbReference>
<evidence type="ECO:0000313" key="2">
    <source>
        <dbReference type="Proteomes" id="UP000191448"/>
    </source>
</evidence>
<comment type="caution">
    <text evidence="1">The sequence shown here is derived from an EMBL/GenBank/DDBJ whole genome shotgun (WGS) entry which is preliminary data.</text>
</comment>
<reference evidence="1 2" key="1">
    <citation type="submission" date="2016-02" db="EMBL/GenBank/DDBJ databases">
        <title>Genome sequence of Clostridium thermobutyricum DSM 4928.</title>
        <authorList>
            <person name="Poehlein A."/>
            <person name="Daniel R."/>
        </authorList>
    </citation>
    <scope>NUCLEOTIDE SEQUENCE [LARGE SCALE GENOMIC DNA]</scope>
    <source>
        <strain evidence="1 2">DSM 4928</strain>
    </source>
</reference>
<evidence type="ECO:0000313" key="1">
    <source>
        <dbReference type="EMBL" id="OPX47195.1"/>
    </source>
</evidence>
<evidence type="ECO:0008006" key="3">
    <source>
        <dbReference type="Google" id="ProtNLM"/>
    </source>
</evidence>
<accession>A0A1V4SUR7</accession>
<dbReference type="Proteomes" id="UP000191448">
    <property type="component" value="Unassembled WGS sequence"/>
</dbReference>
<dbReference type="SUPFAM" id="SSF49478">
    <property type="entry name" value="Cna protein B-type domain"/>
    <property type="match status" value="2"/>
</dbReference>
<proteinExistence type="predicted"/>
<sequence>MRYINFIALFLACLFNKKSSHTLIFKIKNINKTPIRNGYICIQSLKTKKFFILKTDSNGRAVMRNICCGVYKVKACGDGYKDKFFNINVCKDRVYNINLCEVNYSKNRIYGYIRDDKNKIIENALVVLYEVIGDKKYKPIKFTNSDFTGEYNFIDVPKGTYIVKGIK</sequence>
<protein>
    <recommendedName>
        <fullName evidence="3">Cna protein B-type domain protein</fullName>
    </recommendedName>
</protein>
<dbReference type="EMBL" id="LTAY01000054">
    <property type="protein sequence ID" value="OPX47195.1"/>
    <property type="molecule type" value="Genomic_DNA"/>
</dbReference>
<dbReference type="OrthoDB" id="176752at2"/>
<gene>
    <name evidence="1" type="ORF">CLTHE_21090</name>
</gene>
<organism evidence="1 2">
    <name type="scientific">Clostridium thermobutyricum DSM 4928</name>
    <dbReference type="NCBI Taxonomy" id="1121339"/>
    <lineage>
        <taxon>Bacteria</taxon>
        <taxon>Bacillati</taxon>
        <taxon>Bacillota</taxon>
        <taxon>Clostridia</taxon>
        <taxon>Eubacteriales</taxon>
        <taxon>Clostridiaceae</taxon>
        <taxon>Clostridium</taxon>
    </lineage>
</organism>
<name>A0A1V4SUR7_9CLOT</name>
<dbReference type="AlphaFoldDB" id="A0A1V4SUR7"/>